<reference evidence="2" key="1">
    <citation type="journal article" date="2014" name="Front. Microbiol.">
        <title>High frequency of phylogenetically diverse reductive dehalogenase-homologous genes in deep subseafloor sedimentary metagenomes.</title>
        <authorList>
            <person name="Kawai M."/>
            <person name="Futagami T."/>
            <person name="Toyoda A."/>
            <person name="Takaki Y."/>
            <person name="Nishi S."/>
            <person name="Hori S."/>
            <person name="Arai W."/>
            <person name="Tsubouchi T."/>
            <person name="Morono Y."/>
            <person name="Uchiyama I."/>
            <person name="Ito T."/>
            <person name="Fujiyama A."/>
            <person name="Inagaki F."/>
            <person name="Takami H."/>
        </authorList>
    </citation>
    <scope>NUCLEOTIDE SEQUENCE</scope>
    <source>
        <strain evidence="2">Expedition CK06-06</strain>
    </source>
</reference>
<name>X1EMD9_9ZZZZ</name>
<dbReference type="EMBL" id="BART01034990">
    <property type="protein sequence ID" value="GAH09828.1"/>
    <property type="molecule type" value="Genomic_DNA"/>
</dbReference>
<keyword evidence="1" id="KW-0812">Transmembrane</keyword>
<evidence type="ECO:0000313" key="2">
    <source>
        <dbReference type="EMBL" id="GAH09828.1"/>
    </source>
</evidence>
<feature type="transmembrane region" description="Helical" evidence="1">
    <location>
        <begin position="101"/>
        <end position="124"/>
    </location>
</feature>
<proteinExistence type="predicted"/>
<dbReference type="AlphaFoldDB" id="X1EMD9"/>
<keyword evidence="1" id="KW-1133">Transmembrane helix</keyword>
<comment type="caution">
    <text evidence="2">The sequence shown here is derived from an EMBL/GenBank/DDBJ whole genome shotgun (WGS) entry which is preliminary data.</text>
</comment>
<sequence>MIFNITFFIDNINKIYGLLFIYKGQPGVKANPIKYSPASFTYILNALSSFHLIFSLIGISLIIIFRKKYRTILLWLIPWLLFFIFMTQVSRFGLFWPGWRFIIYLPLGTSLLASLPIQFIIDIVSSSGSKSKIKLNTVLSKNKFIIKINKRYLLSLLIILPILMPLFYWNTSVAYERHGWSGWD</sequence>
<protein>
    <submittedName>
        <fullName evidence="2">Uncharacterized protein</fullName>
    </submittedName>
</protein>
<feature type="transmembrane region" description="Helical" evidence="1">
    <location>
        <begin position="72"/>
        <end position="89"/>
    </location>
</feature>
<evidence type="ECO:0000256" key="1">
    <source>
        <dbReference type="SAM" id="Phobius"/>
    </source>
</evidence>
<organism evidence="2">
    <name type="scientific">marine sediment metagenome</name>
    <dbReference type="NCBI Taxonomy" id="412755"/>
    <lineage>
        <taxon>unclassified sequences</taxon>
        <taxon>metagenomes</taxon>
        <taxon>ecological metagenomes</taxon>
    </lineage>
</organism>
<gene>
    <name evidence="2" type="ORF">S01H4_59614</name>
</gene>
<accession>X1EMD9</accession>
<keyword evidence="1" id="KW-0472">Membrane</keyword>
<feature type="non-terminal residue" evidence="2">
    <location>
        <position position="184"/>
    </location>
</feature>
<feature type="transmembrane region" description="Helical" evidence="1">
    <location>
        <begin position="152"/>
        <end position="169"/>
    </location>
</feature>
<feature type="transmembrane region" description="Helical" evidence="1">
    <location>
        <begin position="42"/>
        <end position="65"/>
    </location>
</feature>